<proteinExistence type="predicted"/>
<dbReference type="Pfam" id="PF00083">
    <property type="entry name" value="Sugar_tr"/>
    <property type="match status" value="1"/>
</dbReference>
<evidence type="ECO:0000256" key="2">
    <source>
        <dbReference type="ARBA" id="ARBA00022692"/>
    </source>
</evidence>
<protein>
    <recommendedName>
        <fullName evidence="7">Major facilitator superfamily (MFS) profile domain-containing protein</fullName>
    </recommendedName>
</protein>
<comment type="subcellular location">
    <subcellularLocation>
        <location evidence="1">Membrane</location>
        <topology evidence="1">Multi-pass membrane protein</topology>
    </subcellularLocation>
</comment>
<evidence type="ECO:0000256" key="6">
    <source>
        <dbReference type="SAM" id="Phobius"/>
    </source>
</evidence>
<evidence type="ECO:0000256" key="5">
    <source>
        <dbReference type="SAM" id="MobiDB-lite"/>
    </source>
</evidence>
<dbReference type="SUPFAM" id="SSF103473">
    <property type="entry name" value="MFS general substrate transporter"/>
    <property type="match status" value="1"/>
</dbReference>
<feature type="transmembrane region" description="Helical" evidence="6">
    <location>
        <begin position="163"/>
        <end position="180"/>
    </location>
</feature>
<feature type="domain" description="Major facilitator superfamily (MFS) profile" evidence="7">
    <location>
        <begin position="80"/>
        <end position="515"/>
    </location>
</feature>
<dbReference type="InterPro" id="IPR036259">
    <property type="entry name" value="MFS_trans_sf"/>
</dbReference>
<evidence type="ECO:0000256" key="1">
    <source>
        <dbReference type="ARBA" id="ARBA00004141"/>
    </source>
</evidence>
<comment type="caution">
    <text evidence="8">The sequence shown here is derived from an EMBL/GenBank/DDBJ whole genome shotgun (WGS) entry which is preliminary data.</text>
</comment>
<sequence>MTIEDIYDDIGGLGAFQVIILVWLYGMKCMVGWSMMQMAFAGYGPDFTCEGDDRPESYTYTTTAMTGSASDVSSGQPPGLILADPVTVALANWTKNTCSINGSTCSSFVYDGVKKTVVTEFDLVCDLKWIRSTITSVQMGGVMTGAFIAGQAGDYFGRKRTNYGFYLLGAVFSVVAMFSSSWQMFMAIRFIIGISIGAMLVIVIPYPAEFFPQRWRYLVTVIPTWPVGVLLFAFFAWFLEDWAYLHLACAMFQLPGLLGYFYVPESVRWLTVQGRTDEAYSVIKKMARANRKPVPEYAKGMLERIAEMERETHGKSKKYSYLDIFSSKPMLRLTLIFAFHWCSLSIVFYGLSFAVSGLSGDLYLNMLLMTSVELPAYLFNLCLTQRLGRRWTCFAFYTAAAIASGGCVIVHLSGDSWGSSDSSAVGKALITALCMVAKLCAAACWAANQTWVAESYPTVTRSLGYASANVAARMGGILAPFIINPGDLPLLTYTVMASMMFIAVILTPLVPETKDLVLSETVLTQEVIVNGDAANNVRKKSMPSDNSSNEDSPQDHTYHIEAKENQLQMHLLKDQRTTFMGNGEPNGVVKQSMGHEHLNNIPV</sequence>
<name>A0AAE0YKY3_9GAST</name>
<gene>
    <name evidence="8" type="ORF">RRG08_056229</name>
</gene>
<dbReference type="Proteomes" id="UP001283361">
    <property type="component" value="Unassembled WGS sequence"/>
</dbReference>
<dbReference type="PROSITE" id="PS50850">
    <property type="entry name" value="MFS"/>
    <property type="match status" value="1"/>
</dbReference>
<evidence type="ECO:0000256" key="4">
    <source>
        <dbReference type="ARBA" id="ARBA00023136"/>
    </source>
</evidence>
<evidence type="ECO:0000259" key="7">
    <source>
        <dbReference type="PROSITE" id="PS50850"/>
    </source>
</evidence>
<dbReference type="PROSITE" id="PS00217">
    <property type="entry name" value="SUGAR_TRANSPORT_2"/>
    <property type="match status" value="1"/>
</dbReference>
<reference evidence="8" key="1">
    <citation type="journal article" date="2023" name="G3 (Bethesda)">
        <title>A reference genome for the long-term kleptoplast-retaining sea slug Elysia crispata morphotype clarki.</title>
        <authorList>
            <person name="Eastman K.E."/>
            <person name="Pendleton A.L."/>
            <person name="Shaikh M.A."/>
            <person name="Suttiyut T."/>
            <person name="Ogas R."/>
            <person name="Tomko P."/>
            <person name="Gavelis G."/>
            <person name="Widhalm J.R."/>
            <person name="Wisecaver J.H."/>
        </authorList>
    </citation>
    <scope>NUCLEOTIDE SEQUENCE</scope>
    <source>
        <strain evidence="8">ECLA1</strain>
    </source>
</reference>
<feature type="transmembrane region" description="Helical" evidence="6">
    <location>
        <begin position="362"/>
        <end position="382"/>
    </location>
</feature>
<dbReference type="Gene3D" id="1.20.1250.20">
    <property type="entry name" value="MFS general substrate transporter like domains"/>
    <property type="match status" value="1"/>
</dbReference>
<dbReference type="EMBL" id="JAWDGP010005946">
    <property type="protein sequence ID" value="KAK3749350.1"/>
    <property type="molecule type" value="Genomic_DNA"/>
</dbReference>
<dbReference type="AlphaFoldDB" id="A0AAE0YKY3"/>
<organism evidence="8 9">
    <name type="scientific">Elysia crispata</name>
    <name type="common">lettuce slug</name>
    <dbReference type="NCBI Taxonomy" id="231223"/>
    <lineage>
        <taxon>Eukaryota</taxon>
        <taxon>Metazoa</taxon>
        <taxon>Spiralia</taxon>
        <taxon>Lophotrochozoa</taxon>
        <taxon>Mollusca</taxon>
        <taxon>Gastropoda</taxon>
        <taxon>Heterobranchia</taxon>
        <taxon>Euthyneura</taxon>
        <taxon>Panpulmonata</taxon>
        <taxon>Sacoglossa</taxon>
        <taxon>Placobranchoidea</taxon>
        <taxon>Plakobranchidae</taxon>
        <taxon>Elysia</taxon>
    </lineage>
</organism>
<feature type="region of interest" description="Disordered" evidence="5">
    <location>
        <begin position="534"/>
        <end position="555"/>
    </location>
</feature>
<keyword evidence="9" id="KW-1185">Reference proteome</keyword>
<feature type="transmembrane region" description="Helical" evidence="6">
    <location>
        <begin position="424"/>
        <end position="447"/>
    </location>
</feature>
<dbReference type="InterPro" id="IPR020846">
    <property type="entry name" value="MFS_dom"/>
</dbReference>
<accession>A0AAE0YKY3</accession>
<feature type="transmembrane region" description="Helical" evidence="6">
    <location>
        <begin position="463"/>
        <end position="484"/>
    </location>
</feature>
<evidence type="ECO:0000313" key="8">
    <source>
        <dbReference type="EMBL" id="KAK3749350.1"/>
    </source>
</evidence>
<keyword evidence="2 6" id="KW-0812">Transmembrane</keyword>
<feature type="transmembrane region" description="Helical" evidence="6">
    <location>
        <begin position="244"/>
        <end position="263"/>
    </location>
</feature>
<feature type="transmembrane region" description="Helical" evidence="6">
    <location>
        <begin position="394"/>
        <end position="412"/>
    </location>
</feature>
<feature type="transmembrane region" description="Helical" evidence="6">
    <location>
        <begin position="490"/>
        <end position="510"/>
    </location>
</feature>
<dbReference type="PANTHER" id="PTHR24064">
    <property type="entry name" value="SOLUTE CARRIER FAMILY 22 MEMBER"/>
    <property type="match status" value="1"/>
</dbReference>
<dbReference type="InterPro" id="IPR005828">
    <property type="entry name" value="MFS_sugar_transport-like"/>
</dbReference>
<evidence type="ECO:0000313" key="9">
    <source>
        <dbReference type="Proteomes" id="UP001283361"/>
    </source>
</evidence>
<keyword evidence="4 6" id="KW-0472">Membrane</keyword>
<feature type="transmembrane region" description="Helical" evidence="6">
    <location>
        <begin position="333"/>
        <end position="356"/>
    </location>
</feature>
<dbReference type="GO" id="GO:0022857">
    <property type="term" value="F:transmembrane transporter activity"/>
    <property type="evidence" value="ECO:0007669"/>
    <property type="project" value="InterPro"/>
</dbReference>
<feature type="transmembrane region" description="Helical" evidence="6">
    <location>
        <begin position="218"/>
        <end position="238"/>
    </location>
</feature>
<dbReference type="InterPro" id="IPR005829">
    <property type="entry name" value="Sugar_transporter_CS"/>
</dbReference>
<feature type="transmembrane region" description="Helical" evidence="6">
    <location>
        <begin position="6"/>
        <end position="26"/>
    </location>
</feature>
<dbReference type="GO" id="GO:0016020">
    <property type="term" value="C:membrane"/>
    <property type="evidence" value="ECO:0007669"/>
    <property type="project" value="UniProtKB-SubCell"/>
</dbReference>
<evidence type="ECO:0000256" key="3">
    <source>
        <dbReference type="ARBA" id="ARBA00022989"/>
    </source>
</evidence>
<keyword evidence="3 6" id="KW-1133">Transmembrane helix</keyword>
<feature type="transmembrane region" description="Helical" evidence="6">
    <location>
        <begin position="186"/>
        <end position="206"/>
    </location>
</feature>